<feature type="transmembrane region" description="Helical" evidence="2">
    <location>
        <begin position="551"/>
        <end position="577"/>
    </location>
</feature>
<feature type="compositionally biased region" description="Basic and acidic residues" evidence="1">
    <location>
        <begin position="190"/>
        <end position="207"/>
    </location>
</feature>
<feature type="domain" description="Wolframin EF-hand" evidence="4">
    <location>
        <begin position="112"/>
        <end position="239"/>
    </location>
</feature>
<feature type="domain" description="Wolframin OB-fold" evidence="3">
    <location>
        <begin position="795"/>
        <end position="911"/>
    </location>
</feature>
<feature type="transmembrane region" description="Helical" evidence="2">
    <location>
        <begin position="289"/>
        <end position="306"/>
    </location>
</feature>
<feature type="transmembrane region" description="Helical" evidence="2">
    <location>
        <begin position="443"/>
        <end position="459"/>
    </location>
</feature>
<feature type="transmembrane region" description="Helical" evidence="2">
    <location>
        <begin position="589"/>
        <end position="607"/>
    </location>
</feature>
<dbReference type="InterPro" id="IPR045400">
    <property type="entry name" value="Wolframin_Cys-rich"/>
</dbReference>
<keyword evidence="2" id="KW-0472">Membrane</keyword>
<dbReference type="KEGG" id="foc:113202425"/>
<accession>A0A9C6TTV2</accession>
<feature type="transmembrane region" description="Helical" evidence="2">
    <location>
        <begin position="479"/>
        <end position="501"/>
    </location>
</feature>
<dbReference type="InterPro" id="IPR026209">
    <property type="entry name" value="Wolframin_fam"/>
</dbReference>
<dbReference type="GO" id="GO:0055074">
    <property type="term" value="P:calcium ion homeostasis"/>
    <property type="evidence" value="ECO:0007669"/>
    <property type="project" value="TreeGrafter"/>
</dbReference>
<dbReference type="InterPro" id="IPR045458">
    <property type="entry name" value="Wolframin_Sel1-like_rpt"/>
</dbReference>
<dbReference type="GO" id="GO:0005789">
    <property type="term" value="C:endoplasmic reticulum membrane"/>
    <property type="evidence" value="ECO:0007669"/>
    <property type="project" value="TreeGrafter"/>
</dbReference>
<dbReference type="AlphaFoldDB" id="A0A9C6TTV2"/>
<proteinExistence type="predicted"/>
<evidence type="ECO:0000259" key="5">
    <source>
        <dbReference type="Pfam" id="PF20053"/>
    </source>
</evidence>
<dbReference type="CTD" id="7466"/>
<feature type="non-terminal residue" evidence="7">
    <location>
        <position position="1"/>
    </location>
</feature>
<evidence type="ECO:0000313" key="7">
    <source>
        <dbReference type="RefSeq" id="XP_052122205.1"/>
    </source>
</evidence>
<evidence type="ECO:0000256" key="2">
    <source>
        <dbReference type="SAM" id="Phobius"/>
    </source>
</evidence>
<dbReference type="InterPro" id="IPR045460">
    <property type="entry name" value="Wolframin_EF-hand"/>
</dbReference>
<keyword evidence="6" id="KW-1185">Reference proteome</keyword>
<dbReference type="OrthoDB" id="5865303at2759"/>
<gene>
    <name evidence="7" type="primary">LOC113202425</name>
</gene>
<dbReference type="Pfam" id="PF20053">
    <property type="entry name" value="WC-rich"/>
    <property type="match status" value="1"/>
</dbReference>
<sequence length="911" mass="103317">AGFTYRASGRKQWQVRRDVGYETLYGLRGQLARDGCADSQLVIAKDLLQDQSGDADENARQGVYWLIRASEQGNEEATHTLQQCLERGKGITELNFLDVKACLSMTQIEKLARRAARKLFERLSAGEDYITSEQLIREIQRVKRAIGISTGNHQWSFNHITLGGLVNRENRSLEGIASDNKQTNGINGSPRDHINHNHISDEDDKPKIQPQPEDWVGRTDPPGEKLSEEHLVSAAVTYAQGELPLVQKILDLQRPAPALSFNPLNIIAHMYLFVTAAVGSRTSLISRPLITTSVQISIALIIYSLIESVNWSTVIPIAVYHGSFMAMIIFTFQMLHHRHEFQHFRAWSGLFLRYSEGSLNPDEAEYQYCKNNLKPYAHFFFALILNLTMYPLLAPHWTPHSELTVLSSSFMFLSLYAFLNSVPRPIEQRRTINFEFPRKQPDILVLFSFAVNVLAKYPYDLDTVVLQSWRFLDVKIPTFPSYVIGHGIEFCLNFRAVFYLLMPAVFFKIAARDHWRGTYRTLIPHCVTLAWWQIAVLTAQGSTWYGLVRAALALVGLVFFLPLAGLASLLLPIAAAIRMLYLSAGREMLQVAGTLLAASPLLILFWLRGRFSPEGSRSAKIAKIAAMLQLVLAVGATVLLLTPFFISMDADHIHHGHPVTGSDNHVMGHDNREVNDFVLTWEQYESMCHKPAWEQSTVAYVQQLCSPLEGLRVKWDGYVSNTKITRVRNPWLEIVKRLPQGLGSVFACAIGSLNERKSHEEMCSSSLYPSASDQQHCKKIRQLSSHTDRCSLIDWNSYDFEVAIKMKNVLWGKSSVDAFLLADNQFRNMTFHLRPGDHIWFSGTITRIETDNGPEPRIDLETMGCLQCDRGPVLLWEKSHQNFSLTSLTSYFYICVRFVLNCLFNPIVIFK</sequence>
<dbReference type="Pfam" id="PF19914">
    <property type="entry name" value="WEF-hand"/>
    <property type="match status" value="1"/>
</dbReference>
<keyword evidence="2" id="KW-1133">Transmembrane helix</keyword>
<name>A0A9C6TTV2_FRAOC</name>
<dbReference type="PRINTS" id="PR02060">
    <property type="entry name" value="WOLFFAMILY"/>
</dbReference>
<reference evidence="7" key="2">
    <citation type="submission" date="2025-08" db="UniProtKB">
        <authorList>
            <consortium name="RefSeq"/>
        </authorList>
    </citation>
    <scope>IDENTIFICATION</scope>
    <source>
        <tissue evidence="7">Whole organism</tissue>
    </source>
</reference>
<feature type="region of interest" description="Disordered" evidence="1">
    <location>
        <begin position="177"/>
        <end position="211"/>
    </location>
</feature>
<evidence type="ECO:0000259" key="3">
    <source>
        <dbReference type="Pfam" id="PF19913"/>
    </source>
</evidence>
<feature type="transmembrane region" description="Helical" evidence="2">
    <location>
        <begin position="258"/>
        <end position="277"/>
    </location>
</feature>
<dbReference type="PANTHER" id="PTHR13098">
    <property type="entry name" value="WOLFRAMIN"/>
    <property type="match status" value="1"/>
</dbReference>
<feature type="transmembrane region" description="Helical" evidence="2">
    <location>
        <begin position="318"/>
        <end position="335"/>
    </location>
</feature>
<reference evidence="7" key="1">
    <citation type="journal article" date="2018" name="Proc. Natl. Acad. Sci. U.S.A.">
        <title>Phylogenomics and the evolution of hemipteroid insects.</title>
        <authorList>
            <person name="Johnson K.P."/>
            <person name="Dietrich C.H."/>
            <person name="Friedrich F."/>
            <person name="Beutel R.G."/>
            <person name="Wipfler B."/>
            <person name="Peters R.S."/>
            <person name="Allen J.M."/>
            <person name="Petersen M."/>
            <person name="Donath A."/>
            <person name="Walden K.K."/>
            <person name="Kozlov A.M."/>
            <person name="Podsiadlowski L."/>
            <person name="Mayer C."/>
            <person name="Meusemann K."/>
            <person name="Vasilikopoulos A."/>
            <person name="Waterhouse R.M."/>
            <person name="Cameron S.L."/>
            <person name="Weirauch C."/>
            <person name="Swanson D.R."/>
            <person name="Percy D.M."/>
            <person name="Hardy N.B."/>
            <person name="Terry I."/>
            <person name="Liu S."/>
            <person name="Zhou X."/>
            <person name="Misof B."/>
            <person name="Robertson H.M."/>
            <person name="Yoshizawa K."/>
        </authorList>
    </citation>
    <scope>NUCLEOTIDE SEQUENCE</scope>
    <source>
        <tissue evidence="7">Whole organism</tissue>
    </source>
</reference>
<organism evidence="6 7">
    <name type="scientific">Frankliniella occidentalis</name>
    <name type="common">Western flower thrips</name>
    <name type="synonym">Euthrips occidentalis</name>
    <dbReference type="NCBI Taxonomy" id="133901"/>
    <lineage>
        <taxon>Eukaryota</taxon>
        <taxon>Metazoa</taxon>
        <taxon>Ecdysozoa</taxon>
        <taxon>Arthropoda</taxon>
        <taxon>Hexapoda</taxon>
        <taxon>Insecta</taxon>
        <taxon>Pterygota</taxon>
        <taxon>Neoptera</taxon>
        <taxon>Paraneoptera</taxon>
        <taxon>Thysanoptera</taxon>
        <taxon>Terebrantia</taxon>
        <taxon>Thripoidea</taxon>
        <taxon>Thripidae</taxon>
        <taxon>Frankliniella</taxon>
    </lineage>
</organism>
<dbReference type="InterPro" id="IPR011990">
    <property type="entry name" value="TPR-like_helical_dom_sf"/>
</dbReference>
<dbReference type="RefSeq" id="XP_052122205.1">
    <property type="nucleotide sequence ID" value="XM_052266245.1"/>
</dbReference>
<protein>
    <submittedName>
        <fullName evidence="7">Wolframin</fullName>
    </submittedName>
</protein>
<dbReference type="GeneID" id="113202425"/>
<evidence type="ECO:0000256" key="1">
    <source>
        <dbReference type="SAM" id="MobiDB-lite"/>
    </source>
</evidence>
<feature type="transmembrane region" description="Helical" evidence="2">
    <location>
        <begin position="627"/>
        <end position="646"/>
    </location>
</feature>
<evidence type="ECO:0000313" key="6">
    <source>
        <dbReference type="Proteomes" id="UP000504606"/>
    </source>
</evidence>
<dbReference type="PANTHER" id="PTHR13098:SF3">
    <property type="entry name" value="WOLFRAMIN"/>
    <property type="match status" value="1"/>
</dbReference>
<evidence type="ECO:0000259" key="4">
    <source>
        <dbReference type="Pfam" id="PF19914"/>
    </source>
</evidence>
<feature type="transmembrane region" description="Helical" evidence="2">
    <location>
        <begin position="403"/>
        <end position="422"/>
    </location>
</feature>
<keyword evidence="2" id="KW-0812">Transmembrane</keyword>
<dbReference type="Pfam" id="PF20023">
    <property type="entry name" value="WSLR"/>
    <property type="match status" value="1"/>
</dbReference>
<feature type="transmembrane region" description="Helical" evidence="2">
    <location>
        <begin position="376"/>
        <end position="397"/>
    </location>
</feature>
<dbReference type="InterPro" id="IPR045461">
    <property type="entry name" value="Wolframin_OB_fold"/>
</dbReference>
<dbReference type="Pfam" id="PF19913">
    <property type="entry name" value="WCOB"/>
    <property type="match status" value="1"/>
</dbReference>
<feature type="domain" description="Wolframin cysteine-rich" evidence="5">
    <location>
        <begin position="681"/>
        <end position="792"/>
    </location>
</feature>
<dbReference type="GO" id="GO:0030968">
    <property type="term" value="P:endoplasmic reticulum unfolded protein response"/>
    <property type="evidence" value="ECO:0007669"/>
    <property type="project" value="TreeGrafter"/>
</dbReference>
<dbReference type="Proteomes" id="UP000504606">
    <property type="component" value="Unplaced"/>
</dbReference>
<dbReference type="Gene3D" id="1.25.40.10">
    <property type="entry name" value="Tetratricopeptide repeat domain"/>
    <property type="match status" value="1"/>
</dbReference>